<dbReference type="GeneID" id="25251411"/>
<reference evidence="7" key="1">
    <citation type="submission" date="2013-10" db="EMBL/GenBank/DDBJ databases">
        <title>Genomic analysis of the causative agents of coccidiosis in chickens.</title>
        <authorList>
            <person name="Reid A.J."/>
            <person name="Blake D."/>
            <person name="Billington K."/>
            <person name="Browne H."/>
            <person name="Dunn M."/>
            <person name="Hung S."/>
            <person name="Kawahara F."/>
            <person name="Miranda-Saavedra D."/>
            <person name="Mourier T."/>
            <person name="Nagra H."/>
            <person name="Otto T.D."/>
            <person name="Rawlings N."/>
            <person name="Sanchez A."/>
            <person name="Sanders M."/>
            <person name="Subramaniam C."/>
            <person name="Tay Y."/>
            <person name="Dear P."/>
            <person name="Doerig C."/>
            <person name="Gruber A."/>
            <person name="Parkinson J."/>
            <person name="Shirley M."/>
            <person name="Wan K.L."/>
            <person name="Berriman M."/>
            <person name="Tomley F."/>
            <person name="Pain A."/>
        </authorList>
    </citation>
    <scope>NUCLEOTIDE SEQUENCE [LARGE SCALE GENOMIC DNA]</scope>
    <source>
        <strain evidence="7">Houghton</strain>
    </source>
</reference>
<dbReference type="GO" id="GO:0003755">
    <property type="term" value="F:peptidyl-prolyl cis-trans isomerase activity"/>
    <property type="evidence" value="ECO:0007669"/>
    <property type="project" value="UniProtKB-KW"/>
</dbReference>
<protein>
    <recommendedName>
        <fullName evidence="2">peptidylprolyl isomerase</fullName>
        <ecNumber evidence="2">5.2.1.8</ecNumber>
    </recommendedName>
</protein>
<evidence type="ECO:0000259" key="6">
    <source>
        <dbReference type="PROSITE" id="PS50072"/>
    </source>
</evidence>
<dbReference type="OrthoDB" id="193499at2759"/>
<proteinExistence type="inferred from homology"/>
<dbReference type="Proteomes" id="UP000030747">
    <property type="component" value="Unassembled WGS sequence"/>
</dbReference>
<dbReference type="InterPro" id="IPR029000">
    <property type="entry name" value="Cyclophilin-like_dom_sf"/>
</dbReference>
<keyword evidence="3" id="KW-0697">Rotamase</keyword>
<gene>
    <name evidence="7" type="ORF">ETH_00011110</name>
</gene>
<evidence type="ECO:0000256" key="2">
    <source>
        <dbReference type="ARBA" id="ARBA00013194"/>
    </source>
</evidence>
<dbReference type="Gene3D" id="2.40.100.10">
    <property type="entry name" value="Cyclophilin-like"/>
    <property type="match status" value="1"/>
</dbReference>
<dbReference type="EMBL" id="HG675688">
    <property type="protein sequence ID" value="CDJ42041.1"/>
    <property type="molecule type" value="Genomic_DNA"/>
</dbReference>
<evidence type="ECO:0000313" key="7">
    <source>
        <dbReference type="EMBL" id="CDJ42041.1"/>
    </source>
</evidence>
<evidence type="ECO:0000313" key="8">
    <source>
        <dbReference type="Proteomes" id="UP000030747"/>
    </source>
</evidence>
<dbReference type="GO" id="GO:0006457">
    <property type="term" value="P:protein folding"/>
    <property type="evidence" value="ECO:0007669"/>
    <property type="project" value="InterPro"/>
</dbReference>
<dbReference type="PRINTS" id="PR00153">
    <property type="entry name" value="CSAPPISMRASE"/>
</dbReference>
<keyword evidence="4" id="KW-0413">Isomerase</keyword>
<evidence type="ECO:0000256" key="4">
    <source>
        <dbReference type="ARBA" id="ARBA00023235"/>
    </source>
</evidence>
<dbReference type="RefSeq" id="XP_013232791.1">
    <property type="nucleotide sequence ID" value="XM_013377337.1"/>
</dbReference>
<feature type="signal peptide" evidence="5">
    <location>
        <begin position="1"/>
        <end position="19"/>
    </location>
</feature>
<dbReference type="AlphaFoldDB" id="U6KVP7"/>
<dbReference type="PANTHER" id="PTHR11071:SF561">
    <property type="entry name" value="PEPTIDYL-PROLYL CIS-TRANS ISOMERASE D-RELATED"/>
    <property type="match status" value="1"/>
</dbReference>
<reference evidence="7" key="2">
    <citation type="submission" date="2013-10" db="EMBL/GenBank/DDBJ databases">
        <authorList>
            <person name="Aslett M."/>
        </authorList>
    </citation>
    <scope>NUCLEOTIDE SEQUENCE [LARGE SCALE GENOMIC DNA]</scope>
    <source>
        <strain evidence="7">Houghton</strain>
    </source>
</reference>
<dbReference type="VEuPathDB" id="ToxoDB:ETH_00011110"/>
<dbReference type="CDD" id="cd01926">
    <property type="entry name" value="cyclophilin_ABH_like"/>
    <property type="match status" value="1"/>
</dbReference>
<keyword evidence="5" id="KW-0732">Signal</keyword>
<dbReference type="SUPFAM" id="SSF50891">
    <property type="entry name" value="Cyclophilin-like"/>
    <property type="match status" value="1"/>
</dbReference>
<evidence type="ECO:0000256" key="3">
    <source>
        <dbReference type="ARBA" id="ARBA00023110"/>
    </source>
</evidence>
<dbReference type="PROSITE" id="PS00170">
    <property type="entry name" value="CSA_PPIASE_1"/>
    <property type="match status" value="1"/>
</dbReference>
<feature type="chain" id="PRO_5004673075" description="peptidylprolyl isomerase" evidence="5">
    <location>
        <begin position="20"/>
        <end position="309"/>
    </location>
</feature>
<evidence type="ECO:0000256" key="1">
    <source>
        <dbReference type="ARBA" id="ARBA00007365"/>
    </source>
</evidence>
<dbReference type="EC" id="5.2.1.8" evidence="2"/>
<dbReference type="Pfam" id="PF00160">
    <property type="entry name" value="Pro_isomerase"/>
    <property type="match status" value="1"/>
</dbReference>
<sequence length="309" mass="32416">MRAPASLLIVLIIEALCTAGKRWSGPLGCSWVSGGATACSWSPGPRVLQQGVEDRNRALSFGFPSFSSGALIGFICKIGERQGGELVRGRGRVSCYGSRSSGGSSSGSSRVLLRGFAACAPPPPAGAAAAAAAAASKMPNPRVFFDVSIGGGAARRIVMELFADVTPKTAENFRCLCTGEKGVGRSGKPLHYKGSSFHRIIPEFMLQGGDFTRGNGTGGESIYGEKFADENFNLRHDRPFLLSMANAGPNTNGSQFFITTVVCDWLNGKHCVFGQVTEGQDVVKAIEQVGTTSGKPKQQVTIVDCGQLS</sequence>
<feature type="domain" description="PPIase cyclophilin-type" evidence="6">
    <location>
        <begin position="144"/>
        <end position="307"/>
    </location>
</feature>
<organism evidence="7 8">
    <name type="scientific">Eimeria tenella</name>
    <name type="common">Coccidian parasite</name>
    <dbReference type="NCBI Taxonomy" id="5802"/>
    <lineage>
        <taxon>Eukaryota</taxon>
        <taxon>Sar</taxon>
        <taxon>Alveolata</taxon>
        <taxon>Apicomplexa</taxon>
        <taxon>Conoidasida</taxon>
        <taxon>Coccidia</taxon>
        <taxon>Eucoccidiorida</taxon>
        <taxon>Eimeriorina</taxon>
        <taxon>Eimeriidae</taxon>
        <taxon>Eimeria</taxon>
    </lineage>
</organism>
<dbReference type="VEuPathDB" id="ToxoDB:ETH2_1148800"/>
<accession>U6KVP7</accession>
<comment type="similarity">
    <text evidence="1">Belongs to the cyclophilin-type PPIase family.</text>
</comment>
<dbReference type="InterPro" id="IPR020892">
    <property type="entry name" value="Cyclophilin-type_PPIase_CS"/>
</dbReference>
<dbReference type="FunFam" id="2.40.100.10:FF:000002">
    <property type="entry name" value="Peptidyl-prolyl cis-trans isomerase"/>
    <property type="match status" value="1"/>
</dbReference>
<dbReference type="GO" id="GO:0005737">
    <property type="term" value="C:cytoplasm"/>
    <property type="evidence" value="ECO:0007669"/>
    <property type="project" value="TreeGrafter"/>
</dbReference>
<dbReference type="InterPro" id="IPR002130">
    <property type="entry name" value="Cyclophilin-type_PPIase_dom"/>
</dbReference>
<dbReference type="GO" id="GO:0016018">
    <property type="term" value="F:cyclosporin A binding"/>
    <property type="evidence" value="ECO:0007669"/>
    <property type="project" value="TreeGrafter"/>
</dbReference>
<dbReference type="PROSITE" id="PS50072">
    <property type="entry name" value="CSA_PPIASE_2"/>
    <property type="match status" value="1"/>
</dbReference>
<evidence type="ECO:0000256" key="5">
    <source>
        <dbReference type="SAM" id="SignalP"/>
    </source>
</evidence>
<keyword evidence="8" id="KW-1185">Reference proteome</keyword>
<dbReference type="PANTHER" id="PTHR11071">
    <property type="entry name" value="PEPTIDYL-PROLYL CIS-TRANS ISOMERASE"/>
    <property type="match status" value="1"/>
</dbReference>
<name>U6KVP7_EIMTE</name>